<keyword evidence="1" id="KW-0472">Membrane</keyword>
<dbReference type="RefSeq" id="XP_012940406.1">
    <property type="nucleotide sequence ID" value="XM_013084952.2"/>
</dbReference>
<dbReference type="GeneID" id="106012328"/>
<keyword evidence="2" id="KW-1185">Reference proteome</keyword>
<organism evidence="2 3">
    <name type="scientific">Aplysia californica</name>
    <name type="common">California sea hare</name>
    <dbReference type="NCBI Taxonomy" id="6500"/>
    <lineage>
        <taxon>Eukaryota</taxon>
        <taxon>Metazoa</taxon>
        <taxon>Spiralia</taxon>
        <taxon>Lophotrochozoa</taxon>
        <taxon>Mollusca</taxon>
        <taxon>Gastropoda</taxon>
        <taxon>Heterobranchia</taxon>
        <taxon>Euthyneura</taxon>
        <taxon>Tectipleura</taxon>
        <taxon>Aplysiida</taxon>
        <taxon>Aplysioidea</taxon>
        <taxon>Aplysiidae</taxon>
        <taxon>Aplysia</taxon>
    </lineage>
</organism>
<evidence type="ECO:0000313" key="2">
    <source>
        <dbReference type="Proteomes" id="UP000694888"/>
    </source>
</evidence>
<sequence length="226" mass="25736">MLTAASAQFSRLQFLNVGGLHQLKYCHHFLQPLHLTRRHLQSRIAGKGKRSFVPKYKVDGISRDFRLIYESNLKNWITSFRLTVTLTGMISTGVIVFGLQTQPEKRTTGEIQTLCCAVALLFIIVIVTNVVARQFFTRIYYNPSSKCFIAVRRTSFGRLEQLKYTAKDVQSKFVEGSDIHEGTQVTIMGRKCHLNASDFISPSFYNVHLGTNHEEPQESYFKGPPV</sequence>
<dbReference type="Proteomes" id="UP000694888">
    <property type="component" value="Unplaced"/>
</dbReference>
<proteinExistence type="predicted"/>
<reference evidence="3" key="1">
    <citation type="submission" date="2025-08" db="UniProtKB">
        <authorList>
            <consortium name="RefSeq"/>
        </authorList>
    </citation>
    <scope>IDENTIFICATION</scope>
</reference>
<keyword evidence="1" id="KW-1133">Transmembrane helix</keyword>
<feature type="transmembrane region" description="Helical" evidence="1">
    <location>
        <begin position="80"/>
        <end position="99"/>
    </location>
</feature>
<accession>A0ABM1A429</accession>
<evidence type="ECO:0000256" key="1">
    <source>
        <dbReference type="SAM" id="Phobius"/>
    </source>
</evidence>
<name>A0ABM1A429_APLCA</name>
<protein>
    <submittedName>
        <fullName evidence="3">Uncharacterized protein LOC106012328</fullName>
    </submittedName>
</protein>
<keyword evidence="1" id="KW-0812">Transmembrane</keyword>
<feature type="transmembrane region" description="Helical" evidence="1">
    <location>
        <begin position="111"/>
        <end position="132"/>
    </location>
</feature>
<gene>
    <name evidence="3" type="primary">LOC106012328</name>
</gene>
<evidence type="ECO:0000313" key="3">
    <source>
        <dbReference type="RefSeq" id="XP_012940406.1"/>
    </source>
</evidence>